<dbReference type="RefSeq" id="WP_190557515.1">
    <property type="nucleotide sequence ID" value="NZ_JACJQU010000002.1"/>
</dbReference>
<dbReference type="AlphaFoldDB" id="A0A926WE38"/>
<name>A0A926WE38_9NOST</name>
<evidence type="ECO:0000259" key="2">
    <source>
        <dbReference type="Pfam" id="PF05226"/>
    </source>
</evidence>
<feature type="transmembrane region" description="Helical" evidence="1">
    <location>
        <begin position="20"/>
        <end position="40"/>
    </location>
</feature>
<keyword evidence="1" id="KW-0472">Membrane</keyword>
<keyword evidence="1" id="KW-1133">Transmembrane helix</keyword>
<feature type="domain" description="CHASE2" evidence="2">
    <location>
        <begin position="22"/>
        <end position="98"/>
    </location>
</feature>
<keyword evidence="4" id="KW-1185">Reference proteome</keyword>
<comment type="caution">
    <text evidence="3">The sequence shown here is derived from an EMBL/GenBank/DDBJ whole genome shotgun (WGS) entry which is preliminary data.</text>
</comment>
<evidence type="ECO:0000256" key="1">
    <source>
        <dbReference type="SAM" id="Phobius"/>
    </source>
</evidence>
<accession>A0A926WE38</accession>
<reference evidence="4" key="1">
    <citation type="journal article" date="2020" name="ISME J.">
        <title>Comparative genomics reveals insights into cyanobacterial evolution and habitat adaptation.</title>
        <authorList>
            <person name="Chen M.Y."/>
            <person name="Teng W.K."/>
            <person name="Zhao L."/>
            <person name="Hu C.X."/>
            <person name="Zhou Y.K."/>
            <person name="Han B.P."/>
            <person name="Song L.R."/>
            <person name="Shu W.S."/>
        </authorList>
    </citation>
    <scope>NUCLEOTIDE SEQUENCE [LARGE SCALE GENOMIC DNA]</scope>
    <source>
        <strain evidence="4">FACHB-251</strain>
    </source>
</reference>
<evidence type="ECO:0000313" key="4">
    <source>
        <dbReference type="Proteomes" id="UP000662185"/>
    </source>
</evidence>
<gene>
    <name evidence="3" type="ORF">H6G06_04555</name>
</gene>
<keyword evidence="1" id="KW-0812">Transmembrane</keyword>
<dbReference type="Proteomes" id="UP000662185">
    <property type="component" value="Unassembled WGS sequence"/>
</dbReference>
<organism evidence="3 4">
    <name type="scientific">Anabaena sphaerica FACHB-251</name>
    <dbReference type="NCBI Taxonomy" id="2692883"/>
    <lineage>
        <taxon>Bacteria</taxon>
        <taxon>Bacillati</taxon>
        <taxon>Cyanobacteriota</taxon>
        <taxon>Cyanophyceae</taxon>
        <taxon>Nostocales</taxon>
        <taxon>Nostocaceae</taxon>
        <taxon>Anabaena</taxon>
    </lineage>
</organism>
<dbReference type="EMBL" id="JACJQU010000002">
    <property type="protein sequence ID" value="MBD2292773.1"/>
    <property type="molecule type" value="Genomic_DNA"/>
</dbReference>
<evidence type="ECO:0000313" key="3">
    <source>
        <dbReference type="EMBL" id="MBD2292773.1"/>
    </source>
</evidence>
<dbReference type="Pfam" id="PF05226">
    <property type="entry name" value="CHASE2"/>
    <property type="match status" value="1"/>
</dbReference>
<protein>
    <submittedName>
        <fullName evidence="3">CHASE2 domain-containing protein</fullName>
    </submittedName>
</protein>
<proteinExistence type="predicted"/>
<sequence length="101" mass="11691">MGKIKQFWREWRTVGITTPSIAGIVIILRFLGLLQSWEWAAFDQYMRLRPAQPQDDRIVIVAIEGADVKYLQQGYIADDVYARLLEKLKARKPRVIGLFGL</sequence>
<dbReference type="InterPro" id="IPR007890">
    <property type="entry name" value="CHASE2"/>
</dbReference>